<dbReference type="Pfam" id="PF07345">
    <property type="entry name" value="ATPaseInh_sub_z"/>
    <property type="match status" value="1"/>
</dbReference>
<reference evidence="1" key="1">
    <citation type="submission" date="2023-06" db="EMBL/GenBank/DDBJ databases">
        <title>Phylogenetic Diversity of Rhizobium strains.</title>
        <authorList>
            <person name="Moura F.T."/>
            <person name="Helene L.C.F."/>
            <person name="Hungria M."/>
        </authorList>
    </citation>
    <scope>NUCLEOTIDE SEQUENCE</scope>
    <source>
        <strain evidence="1">CCGE526</strain>
    </source>
</reference>
<dbReference type="PIRSF" id="PIRSF031780">
    <property type="entry name" value="UCP031780"/>
    <property type="match status" value="1"/>
</dbReference>
<dbReference type="EMBL" id="JARFYM010000002">
    <property type="protein sequence ID" value="MDL2398327.1"/>
    <property type="molecule type" value="Genomic_DNA"/>
</dbReference>
<evidence type="ECO:0000313" key="2">
    <source>
        <dbReference type="Proteomes" id="UP001172645"/>
    </source>
</evidence>
<sequence length="106" mass="12137">MSIFKEREEAAEREYVMKLEQSFHIRARRDRMLARWAADLIGRKDFDAYFGEIITADLAVPGDEGLFSKLQADLQSAGAPIDERDLREKMRQLLFDAAEQVDASGK</sequence>
<dbReference type="Proteomes" id="UP001172645">
    <property type="component" value="Unassembled WGS sequence"/>
</dbReference>
<keyword evidence="2" id="KW-1185">Reference proteome</keyword>
<evidence type="ECO:0000313" key="1">
    <source>
        <dbReference type="EMBL" id="MDL2398327.1"/>
    </source>
</evidence>
<comment type="caution">
    <text evidence="1">The sequence shown here is derived from an EMBL/GenBank/DDBJ whole genome shotgun (WGS) entry which is preliminary data.</text>
</comment>
<protein>
    <submittedName>
        <fullName evidence="1">ATPase inhibitor subunit zeta</fullName>
    </submittedName>
</protein>
<accession>A0ABT7JQZ2</accession>
<dbReference type="RefSeq" id="WP_285867160.1">
    <property type="nucleotide sequence ID" value="NZ_JARFYM010000002.1"/>
</dbReference>
<dbReference type="InterPro" id="IPR009945">
    <property type="entry name" value="ATPase_inh_sub_z"/>
</dbReference>
<dbReference type="Gene3D" id="1.10.790.20">
    <property type="entry name" value="Domain of unknown function DUF1476"/>
    <property type="match status" value="1"/>
</dbReference>
<organism evidence="1 2">
    <name type="scientific">Rhizobium mayense</name>
    <dbReference type="NCBI Taxonomy" id="1312184"/>
    <lineage>
        <taxon>Bacteria</taxon>
        <taxon>Pseudomonadati</taxon>
        <taxon>Pseudomonadota</taxon>
        <taxon>Alphaproteobacteria</taxon>
        <taxon>Hyphomicrobiales</taxon>
        <taxon>Rhizobiaceae</taxon>
        <taxon>Rhizobium/Agrobacterium group</taxon>
        <taxon>Rhizobium</taxon>
    </lineage>
</organism>
<name>A0ABT7JQZ2_9HYPH</name>
<gene>
    <name evidence="1" type="ORF">PY649_05400</name>
</gene>
<dbReference type="InterPro" id="IPR038293">
    <property type="entry name" value="ATPase_inh_sub_z_sf"/>
</dbReference>
<proteinExistence type="predicted"/>